<dbReference type="InterPro" id="IPR016286">
    <property type="entry name" value="FUC_metazoa-typ"/>
</dbReference>
<comment type="caution">
    <text evidence="17">The sequence shown here is derived from an EMBL/GenBank/DDBJ whole genome shotgun (WGS) entry which is preliminary data.</text>
</comment>
<dbReference type="PANTHER" id="PTHR10030:SF2">
    <property type="entry name" value="TISSUE ALPHA-L-FUCOSIDASE"/>
    <property type="match status" value="1"/>
</dbReference>
<keyword evidence="11" id="KW-0458">Lysosome</keyword>
<evidence type="ECO:0000256" key="5">
    <source>
        <dbReference type="ARBA" id="ARBA00007951"/>
    </source>
</evidence>
<dbReference type="GO" id="GO:0005764">
    <property type="term" value="C:lysosome"/>
    <property type="evidence" value="ECO:0007669"/>
    <property type="project" value="UniProtKB-SubCell"/>
</dbReference>
<evidence type="ECO:0000259" key="16">
    <source>
        <dbReference type="Pfam" id="PF16757"/>
    </source>
</evidence>
<keyword evidence="12 13" id="KW-0326">Glycosidase</keyword>
<comment type="function">
    <text evidence="3 13">Alpha-L-fucosidase is responsible for hydrolyzing the alpha-1,6-linked fucose joined to the reducing-end N-acetylglucosamine of the carbohydrate moieties of glycoproteins.</text>
</comment>
<evidence type="ECO:0000256" key="8">
    <source>
        <dbReference type="ARBA" id="ARBA00022801"/>
    </source>
</evidence>
<evidence type="ECO:0000256" key="4">
    <source>
        <dbReference type="ARBA" id="ARBA00004371"/>
    </source>
</evidence>
<dbReference type="InterPro" id="IPR000933">
    <property type="entry name" value="Glyco_hydro_29"/>
</dbReference>
<dbReference type="EC" id="3.2.1.51" evidence="13"/>
<comment type="catalytic activity">
    <reaction evidence="1">
        <text>a neolactoside IV(2)-alpha-Fuc-nLc4Cer(d18:1(4E)) + H2O = a neolactoside nLc4Cer(d18:1(4E)) + L-fucose</text>
        <dbReference type="Rhea" id="RHEA:48224"/>
        <dbReference type="ChEBI" id="CHEBI:2181"/>
        <dbReference type="ChEBI" id="CHEBI:15377"/>
        <dbReference type="ChEBI" id="CHEBI:17006"/>
        <dbReference type="ChEBI" id="CHEBI:28691"/>
    </reaction>
    <physiologicalReaction direction="left-to-right" evidence="1">
        <dbReference type="Rhea" id="RHEA:48225"/>
    </physiologicalReaction>
</comment>
<comment type="catalytic activity">
    <reaction evidence="13">
        <text>an alpha-L-fucoside + H2O = L-fucose + an alcohol</text>
        <dbReference type="Rhea" id="RHEA:12288"/>
        <dbReference type="ChEBI" id="CHEBI:2181"/>
        <dbReference type="ChEBI" id="CHEBI:15377"/>
        <dbReference type="ChEBI" id="CHEBI:28349"/>
        <dbReference type="ChEBI" id="CHEBI:30879"/>
        <dbReference type="EC" id="3.2.1.51"/>
    </reaction>
</comment>
<evidence type="ECO:0000256" key="10">
    <source>
        <dbReference type="ARBA" id="ARBA00023180"/>
    </source>
</evidence>
<dbReference type="GO" id="GO:0006629">
    <property type="term" value="P:lipid metabolic process"/>
    <property type="evidence" value="ECO:0007669"/>
    <property type="project" value="UniProtKB-KW"/>
</dbReference>
<dbReference type="InterPro" id="IPR031919">
    <property type="entry name" value="Fucosidase_C"/>
</dbReference>
<evidence type="ECO:0000313" key="17">
    <source>
        <dbReference type="EMBL" id="KAG8506682.1"/>
    </source>
</evidence>
<evidence type="ECO:0000259" key="15">
    <source>
        <dbReference type="Pfam" id="PF01120"/>
    </source>
</evidence>
<evidence type="ECO:0000313" key="18">
    <source>
        <dbReference type="Proteomes" id="UP000700334"/>
    </source>
</evidence>
<feature type="domain" description="Alpha-L-fucosidase C-terminal" evidence="16">
    <location>
        <begin position="376"/>
        <end position="461"/>
    </location>
</feature>
<dbReference type="FunFam" id="2.60.40.1180:FF:000013">
    <property type="entry name" value="Alpha-L-fucosidase"/>
    <property type="match status" value="1"/>
</dbReference>
<dbReference type="OrthoDB" id="6039950at2759"/>
<sequence length="464" mass="53587">MGEPLWRLRLLLQLVLAAVSVTSVLARGAGSRRRYTPDWQSLDARPLPAWFDEAKFGVFVHWGVFSVPAWGSEWFWWHWKGEALPQYQQFMSDNYPPGFSYADFGPQFSARFFNADHWADLFLAAGAKYVVLTTKHHEGFTNWPSPVSWNWNSMDVGPHRDLVDELGTAIRKRHIRYGLYHSLLEWFHPLYILDKKNNCKTQHFVSAKTMPELYDLVNRYKPDLLWSDGEWECPDSYWNSTEFLSWLYNDSPVKDEVVVNDRWGQNCSCHHGGYYNCQDKFKPQTLPDHKWEMCTSIDKLSWGYRRNMVMPNVASDVEIISELVQTVSLGGNYLLNIGPTKDGLIVPIFQERLLAVGKWLSINGEAIYASKPWRVQLEKNTTSVWYTSKESVVYAIFLHWPESGILRLETPKTTSTTQITMLGIQKDLKWSTDPSEVLLINLPQVPPSALPVPFAWTIKLTGVE</sequence>
<comment type="catalytic activity">
    <reaction evidence="2">
        <text>a neolactoside IV(2)-alpha-Fuc-nLc4Cer(d18:0) + H2O = a neolactoside nLc4Cer(d18:0) + L-fucose</text>
        <dbReference type="Rhea" id="RHEA:49308"/>
        <dbReference type="ChEBI" id="CHEBI:2181"/>
        <dbReference type="ChEBI" id="CHEBI:15377"/>
        <dbReference type="ChEBI" id="CHEBI:91119"/>
        <dbReference type="ChEBI" id="CHEBI:91121"/>
    </reaction>
    <physiologicalReaction direction="left-to-right" evidence="2">
        <dbReference type="Rhea" id="RHEA:49309"/>
    </physiologicalReaction>
</comment>
<dbReference type="Gene3D" id="3.20.20.80">
    <property type="entry name" value="Glycosidases"/>
    <property type="match status" value="1"/>
</dbReference>
<feature type="signal peptide" evidence="13">
    <location>
        <begin position="1"/>
        <end position="26"/>
    </location>
</feature>
<dbReference type="SUPFAM" id="SSF51445">
    <property type="entry name" value="(Trans)glycosidases"/>
    <property type="match status" value="1"/>
</dbReference>
<reference evidence="17" key="1">
    <citation type="journal article" date="2021" name="Evol. Appl.">
        <title>The genome of the Pyrenean desman and the effects of bottlenecks and inbreeding on the genomic landscape of an endangered species.</title>
        <authorList>
            <person name="Escoda L."/>
            <person name="Castresana J."/>
        </authorList>
    </citation>
    <scope>NUCLEOTIDE SEQUENCE</scope>
    <source>
        <strain evidence="17">IBE-C5619</strain>
    </source>
</reference>
<evidence type="ECO:0000256" key="14">
    <source>
        <dbReference type="PIRSR" id="PIRSR001092-1"/>
    </source>
</evidence>
<dbReference type="Gene3D" id="2.60.40.1180">
    <property type="entry name" value="Golgi alpha-mannosidase II"/>
    <property type="match status" value="1"/>
</dbReference>
<evidence type="ECO:0000256" key="13">
    <source>
        <dbReference type="PIRNR" id="PIRNR001092"/>
    </source>
</evidence>
<keyword evidence="9" id="KW-0443">Lipid metabolism</keyword>
<dbReference type="PROSITE" id="PS00385">
    <property type="entry name" value="ALPHA_L_FUCOSIDASE"/>
    <property type="match status" value="1"/>
</dbReference>
<evidence type="ECO:0000256" key="9">
    <source>
        <dbReference type="ARBA" id="ARBA00023098"/>
    </source>
</evidence>
<keyword evidence="8 13" id="KW-0378">Hydrolase</keyword>
<feature type="site" description="May be important for catalysis" evidence="14">
    <location>
        <position position="294"/>
    </location>
</feature>
<feature type="domain" description="Glycoside hydrolase family 29 N-terminal" evidence="15">
    <location>
        <begin position="31"/>
        <end position="365"/>
    </location>
</feature>
<dbReference type="Proteomes" id="UP000700334">
    <property type="component" value="Unassembled WGS sequence"/>
</dbReference>
<evidence type="ECO:0000256" key="11">
    <source>
        <dbReference type="ARBA" id="ARBA00023228"/>
    </source>
</evidence>
<evidence type="ECO:0000256" key="7">
    <source>
        <dbReference type="ARBA" id="ARBA00022729"/>
    </source>
</evidence>
<comment type="similarity">
    <text evidence="5 13">Belongs to the glycosyl hydrolase 29 family.</text>
</comment>
<feature type="chain" id="PRO_5035350749" description="Alpha-L-fucosidase" evidence="13">
    <location>
        <begin position="27"/>
        <end position="464"/>
    </location>
</feature>
<evidence type="ECO:0000256" key="6">
    <source>
        <dbReference type="ARBA" id="ARBA00011881"/>
    </source>
</evidence>
<dbReference type="PIRSF" id="PIRSF001092">
    <property type="entry name" value="Alpha-L-fucosidase"/>
    <property type="match status" value="1"/>
</dbReference>
<dbReference type="GO" id="GO:0006004">
    <property type="term" value="P:fucose metabolic process"/>
    <property type="evidence" value="ECO:0007669"/>
    <property type="project" value="InterPro"/>
</dbReference>
<keyword evidence="10" id="KW-0325">Glycoprotein</keyword>
<dbReference type="Pfam" id="PF16757">
    <property type="entry name" value="Fucosidase_C"/>
    <property type="match status" value="1"/>
</dbReference>
<dbReference type="InterPro" id="IPR018526">
    <property type="entry name" value="Glyco_hydro_29_CS"/>
</dbReference>
<keyword evidence="7 13" id="KW-0732">Signal</keyword>
<keyword evidence="18" id="KW-1185">Reference proteome</keyword>
<protein>
    <recommendedName>
        <fullName evidence="13">Alpha-L-fucosidase</fullName>
        <ecNumber evidence="13">3.2.1.51</ecNumber>
    </recommendedName>
</protein>
<dbReference type="GO" id="GO:0004560">
    <property type="term" value="F:alpha-L-fucosidase activity"/>
    <property type="evidence" value="ECO:0007669"/>
    <property type="project" value="UniProtKB-UniRule"/>
</dbReference>
<dbReference type="EMBL" id="JAGFMF010012145">
    <property type="protein sequence ID" value="KAG8506682.1"/>
    <property type="molecule type" value="Genomic_DNA"/>
</dbReference>
<evidence type="ECO:0000256" key="12">
    <source>
        <dbReference type="ARBA" id="ARBA00023295"/>
    </source>
</evidence>
<dbReference type="PANTHER" id="PTHR10030">
    <property type="entry name" value="ALPHA-L-FUCOSIDASE"/>
    <property type="match status" value="1"/>
</dbReference>
<proteinExistence type="inferred from homology"/>
<evidence type="ECO:0000256" key="2">
    <source>
        <dbReference type="ARBA" id="ARBA00000419"/>
    </source>
</evidence>
<dbReference type="FunFam" id="3.20.20.80:FF:000027">
    <property type="entry name" value="Alpha-L-fucosidase"/>
    <property type="match status" value="1"/>
</dbReference>
<name>A0A8J5ZUN8_GALPY</name>
<comment type="subcellular location">
    <subcellularLocation>
        <location evidence="4">Lysosome</location>
    </subcellularLocation>
</comment>
<dbReference type="AlphaFoldDB" id="A0A8J5ZUN8"/>
<accession>A0A8J5ZUN8</accession>
<dbReference type="InterPro" id="IPR017853">
    <property type="entry name" value="GH"/>
</dbReference>
<comment type="subunit">
    <text evidence="6 13">Homotetramer.</text>
</comment>
<dbReference type="Pfam" id="PF01120">
    <property type="entry name" value="Alpha_L_fucos"/>
    <property type="match status" value="1"/>
</dbReference>
<evidence type="ECO:0000256" key="3">
    <source>
        <dbReference type="ARBA" id="ARBA00004071"/>
    </source>
</evidence>
<dbReference type="GO" id="GO:0016139">
    <property type="term" value="P:glycoside catabolic process"/>
    <property type="evidence" value="ECO:0007669"/>
    <property type="project" value="TreeGrafter"/>
</dbReference>
<dbReference type="SMART" id="SM00812">
    <property type="entry name" value="Alpha_L_fucos"/>
    <property type="match status" value="1"/>
</dbReference>
<dbReference type="InterPro" id="IPR013780">
    <property type="entry name" value="Glyco_hydro_b"/>
</dbReference>
<dbReference type="PRINTS" id="PR00741">
    <property type="entry name" value="GLHYDRLASE29"/>
</dbReference>
<organism evidence="17 18">
    <name type="scientific">Galemys pyrenaicus</name>
    <name type="common">Iberian desman</name>
    <name type="synonym">Pyrenean desman</name>
    <dbReference type="NCBI Taxonomy" id="202257"/>
    <lineage>
        <taxon>Eukaryota</taxon>
        <taxon>Metazoa</taxon>
        <taxon>Chordata</taxon>
        <taxon>Craniata</taxon>
        <taxon>Vertebrata</taxon>
        <taxon>Euteleostomi</taxon>
        <taxon>Mammalia</taxon>
        <taxon>Eutheria</taxon>
        <taxon>Laurasiatheria</taxon>
        <taxon>Eulipotyphla</taxon>
        <taxon>Talpidae</taxon>
        <taxon>Galemys</taxon>
    </lineage>
</organism>
<gene>
    <name evidence="17" type="ORF">J0S82_005080</name>
</gene>
<evidence type="ECO:0000256" key="1">
    <source>
        <dbReference type="ARBA" id="ARBA00000321"/>
    </source>
</evidence>
<dbReference type="InterPro" id="IPR057739">
    <property type="entry name" value="Glyco_hydro_29_N"/>
</dbReference>